<gene>
    <name evidence="2" type="ORF">KDK95_02450</name>
</gene>
<dbReference type="SUPFAM" id="SSF160424">
    <property type="entry name" value="BH3703-like"/>
    <property type="match status" value="2"/>
</dbReference>
<feature type="compositionally biased region" description="Pro residues" evidence="1">
    <location>
        <begin position="1"/>
        <end position="16"/>
    </location>
</feature>
<protein>
    <submittedName>
        <fullName evidence="2">Uncharacterized protein</fullName>
    </submittedName>
</protein>
<feature type="region of interest" description="Disordered" evidence="1">
    <location>
        <begin position="1"/>
        <end position="24"/>
    </location>
</feature>
<organism evidence="2 3">
    <name type="scientific">Actinospica acidithermotolerans</name>
    <dbReference type="NCBI Taxonomy" id="2828514"/>
    <lineage>
        <taxon>Bacteria</taxon>
        <taxon>Bacillati</taxon>
        <taxon>Actinomycetota</taxon>
        <taxon>Actinomycetes</taxon>
        <taxon>Catenulisporales</taxon>
        <taxon>Actinospicaceae</taxon>
        <taxon>Actinospica</taxon>
    </lineage>
</organism>
<keyword evidence="3" id="KW-1185">Reference proteome</keyword>
<sequence length="455" mass="51026">MDASPDPGPENTPPDPLPREGYPNGRATIASSVLQYAPPGWKSVSLAYRAVGRHAEAEAEAEMLEGSRVPWDLPAGLLESIRRVRLNQSGRWGTWHRLDLTVEFPTTVVSVDFDWYGEPEFRERCPLAEYRRELFKLYQAPDRLPPWIVTRSALPKNTMSRYTWAPGDRVEPVPAPEPPVQVSGPAPEGIVAALLPLLPEGWETVSYEVLVLGSQQEHQLLATLPDGTQDAPEIPLELIEAVAAQRSADHTRERGAWLGLTLDLVRDGASSMVLDYSTRPMWHQVPPDDVYPEELWNFPRTDEAIPTWLRWRGGLELGPEAMPAIPAALTEPQLQRTRATETVLAERKYHEPLQPEEIERVAAYLRGAPVVLTTAAGERDRVFPDRSEHVPLGYRTDGTWIWPQDAVYYLELDQVSPDPPLLKHIRELDYTVPDVSGHVLTAAYAQLIDWIEGPS</sequence>
<dbReference type="AlphaFoldDB" id="A0A941E4U6"/>
<reference evidence="2" key="1">
    <citation type="submission" date="2021-04" db="EMBL/GenBank/DDBJ databases">
        <title>Genome based classification of Actinospica acidithermotolerans sp. nov., an actinobacterium isolated from an Indonesian hot spring.</title>
        <authorList>
            <person name="Kusuma A.B."/>
            <person name="Putra K.E."/>
            <person name="Nafisah S."/>
            <person name="Loh J."/>
            <person name="Nouioui I."/>
            <person name="Goodfellow M."/>
        </authorList>
    </citation>
    <scope>NUCLEOTIDE SEQUENCE</scope>
    <source>
        <strain evidence="2">MGRD01-02</strain>
    </source>
</reference>
<dbReference type="RefSeq" id="WP_212516307.1">
    <property type="nucleotide sequence ID" value="NZ_JAGSOH010000003.1"/>
</dbReference>
<name>A0A941E4U6_9ACTN</name>
<comment type="caution">
    <text evidence="2">The sequence shown here is derived from an EMBL/GenBank/DDBJ whole genome shotgun (WGS) entry which is preliminary data.</text>
</comment>
<dbReference type="EMBL" id="JAGSOH010000003">
    <property type="protein sequence ID" value="MBR7825151.1"/>
    <property type="molecule type" value="Genomic_DNA"/>
</dbReference>
<evidence type="ECO:0000313" key="2">
    <source>
        <dbReference type="EMBL" id="MBR7825151.1"/>
    </source>
</evidence>
<evidence type="ECO:0000256" key="1">
    <source>
        <dbReference type="SAM" id="MobiDB-lite"/>
    </source>
</evidence>
<dbReference type="InterPro" id="IPR036170">
    <property type="entry name" value="YezG-like_sf"/>
</dbReference>
<proteinExistence type="predicted"/>
<dbReference type="Proteomes" id="UP000676325">
    <property type="component" value="Unassembled WGS sequence"/>
</dbReference>
<evidence type="ECO:0000313" key="3">
    <source>
        <dbReference type="Proteomes" id="UP000676325"/>
    </source>
</evidence>
<accession>A0A941E4U6</accession>